<organism evidence="8 9">
    <name type="scientific">Solirubrobacter ginsenosidimutans</name>
    <dbReference type="NCBI Taxonomy" id="490573"/>
    <lineage>
        <taxon>Bacteria</taxon>
        <taxon>Bacillati</taxon>
        <taxon>Actinomycetota</taxon>
        <taxon>Thermoleophilia</taxon>
        <taxon>Solirubrobacterales</taxon>
        <taxon>Solirubrobacteraceae</taxon>
        <taxon>Solirubrobacter</taxon>
    </lineage>
</organism>
<dbReference type="InterPro" id="IPR007627">
    <property type="entry name" value="RNA_pol_sigma70_r2"/>
</dbReference>
<evidence type="ECO:0000256" key="2">
    <source>
        <dbReference type="ARBA" id="ARBA00023082"/>
    </source>
</evidence>
<evidence type="ECO:0000256" key="4">
    <source>
        <dbReference type="ARBA" id="ARBA00023163"/>
    </source>
</evidence>
<dbReference type="PRINTS" id="PR00046">
    <property type="entry name" value="SIGMA70FCT"/>
</dbReference>
<dbReference type="InterPro" id="IPR013325">
    <property type="entry name" value="RNA_pol_sigma_r2"/>
</dbReference>
<keyword evidence="1" id="KW-0805">Transcription regulation</keyword>
<dbReference type="Pfam" id="PF04545">
    <property type="entry name" value="Sigma70_r4"/>
    <property type="match status" value="1"/>
</dbReference>
<dbReference type="SUPFAM" id="SSF88946">
    <property type="entry name" value="Sigma2 domain of RNA polymerase sigma factors"/>
    <property type="match status" value="1"/>
</dbReference>
<dbReference type="AlphaFoldDB" id="A0A9X3S405"/>
<dbReference type="Gene3D" id="1.20.120.1810">
    <property type="match status" value="1"/>
</dbReference>
<feature type="domain" description="RNA polymerase sigma-70 region 4" evidence="7">
    <location>
        <begin position="202"/>
        <end position="248"/>
    </location>
</feature>
<feature type="domain" description="RNA polymerase sigma-70 region 2" evidence="6">
    <location>
        <begin position="36"/>
        <end position="104"/>
    </location>
</feature>
<keyword evidence="9" id="KW-1185">Reference proteome</keyword>
<accession>A0A9X3S405</accession>
<dbReference type="PANTHER" id="PTHR30385:SF4">
    <property type="entry name" value="RNA POLYMERASE SIGMA-E FACTOR"/>
    <property type="match status" value="1"/>
</dbReference>
<evidence type="ECO:0000313" key="9">
    <source>
        <dbReference type="Proteomes" id="UP001149140"/>
    </source>
</evidence>
<keyword evidence="4" id="KW-0804">Transcription</keyword>
<evidence type="ECO:0000259" key="5">
    <source>
        <dbReference type="Pfam" id="PF04539"/>
    </source>
</evidence>
<dbReference type="InterPro" id="IPR007630">
    <property type="entry name" value="RNA_pol_sigma70_r4"/>
</dbReference>
<keyword evidence="2" id="KW-0731">Sigma factor</keyword>
<dbReference type="CDD" id="cd06171">
    <property type="entry name" value="Sigma70_r4"/>
    <property type="match status" value="1"/>
</dbReference>
<sequence length="259" mass="29075">MREWPPRHRDAFPRAHEHQLFARLSADRSAAARDSLVEQFMPLARKLAWRYRGVEDIEDLEQVAAMGLMKAIERFDPERGIAFSSFAFPTILGELKRHLRDHGWSVRPPRGVQELASRISRDSVVLQTELGRAATVAELAQRADGSVEQVLEALQAAAARHSVSLDRSHIHGDGFDDRDLEIASDETGFATAEDAIVLADLMRDLTSREQWVLRLRFREDLTQSEIGEIVGISQMHVSRTIHTALERLGTASHGSLARS</sequence>
<dbReference type="InterPro" id="IPR007624">
    <property type="entry name" value="RNA_pol_sigma70_r3"/>
</dbReference>
<dbReference type="Proteomes" id="UP001149140">
    <property type="component" value="Unassembled WGS sequence"/>
</dbReference>
<reference evidence="8" key="1">
    <citation type="submission" date="2022-10" db="EMBL/GenBank/DDBJ databases">
        <title>The WGS of Solirubrobacter ginsenosidimutans DSM 21036.</title>
        <authorList>
            <person name="Jiang Z."/>
        </authorList>
    </citation>
    <scope>NUCLEOTIDE SEQUENCE</scope>
    <source>
        <strain evidence="8">DSM 21036</strain>
    </source>
</reference>
<comment type="caution">
    <text evidence="8">The sequence shown here is derived from an EMBL/GenBank/DDBJ whole genome shotgun (WGS) entry which is preliminary data.</text>
</comment>
<evidence type="ECO:0000259" key="6">
    <source>
        <dbReference type="Pfam" id="PF04542"/>
    </source>
</evidence>
<evidence type="ECO:0000313" key="8">
    <source>
        <dbReference type="EMBL" id="MDA0160198.1"/>
    </source>
</evidence>
<evidence type="ECO:0000256" key="3">
    <source>
        <dbReference type="ARBA" id="ARBA00023125"/>
    </source>
</evidence>
<keyword evidence="3" id="KW-0238">DNA-binding</keyword>
<dbReference type="SUPFAM" id="SSF88659">
    <property type="entry name" value="Sigma3 and sigma4 domains of RNA polymerase sigma factors"/>
    <property type="match status" value="2"/>
</dbReference>
<dbReference type="InterPro" id="IPR014284">
    <property type="entry name" value="RNA_pol_sigma-70_dom"/>
</dbReference>
<name>A0A9X3S405_9ACTN</name>
<feature type="domain" description="RNA polymerase sigma-70 region 3" evidence="5">
    <location>
        <begin position="114"/>
        <end position="167"/>
    </location>
</feature>
<dbReference type="NCBIfam" id="TIGR02937">
    <property type="entry name" value="sigma70-ECF"/>
    <property type="match status" value="1"/>
</dbReference>
<proteinExistence type="predicted"/>
<evidence type="ECO:0000256" key="1">
    <source>
        <dbReference type="ARBA" id="ARBA00023015"/>
    </source>
</evidence>
<protein>
    <submittedName>
        <fullName evidence="8">Sigma-70 family RNA polymerase sigma factor</fullName>
    </submittedName>
</protein>
<dbReference type="InterPro" id="IPR000943">
    <property type="entry name" value="RNA_pol_sigma70"/>
</dbReference>
<dbReference type="InterPro" id="IPR013324">
    <property type="entry name" value="RNA_pol_sigma_r3/r4-like"/>
</dbReference>
<dbReference type="RefSeq" id="WP_270039025.1">
    <property type="nucleotide sequence ID" value="NZ_JAPDOD010000004.1"/>
</dbReference>
<evidence type="ECO:0000259" key="7">
    <source>
        <dbReference type="Pfam" id="PF04545"/>
    </source>
</evidence>
<dbReference type="Pfam" id="PF04539">
    <property type="entry name" value="Sigma70_r3"/>
    <property type="match status" value="1"/>
</dbReference>
<dbReference type="GO" id="GO:0006352">
    <property type="term" value="P:DNA-templated transcription initiation"/>
    <property type="evidence" value="ECO:0007669"/>
    <property type="project" value="InterPro"/>
</dbReference>
<dbReference type="GO" id="GO:0003677">
    <property type="term" value="F:DNA binding"/>
    <property type="evidence" value="ECO:0007669"/>
    <property type="project" value="UniProtKB-KW"/>
</dbReference>
<dbReference type="Pfam" id="PF04542">
    <property type="entry name" value="Sigma70_r2"/>
    <property type="match status" value="1"/>
</dbReference>
<gene>
    <name evidence="8" type="ORF">OM076_07985</name>
</gene>
<dbReference type="GO" id="GO:0016987">
    <property type="term" value="F:sigma factor activity"/>
    <property type="evidence" value="ECO:0007669"/>
    <property type="project" value="UniProtKB-KW"/>
</dbReference>
<dbReference type="PANTHER" id="PTHR30385">
    <property type="entry name" value="SIGMA FACTOR F FLAGELLAR"/>
    <property type="match status" value="1"/>
</dbReference>
<dbReference type="EMBL" id="JAPDOD010000004">
    <property type="protein sequence ID" value="MDA0160198.1"/>
    <property type="molecule type" value="Genomic_DNA"/>
</dbReference>
<dbReference type="Gene3D" id="1.20.140.160">
    <property type="match status" value="1"/>
</dbReference>